<name>A0A075AQ42_ROZAC</name>
<gene>
    <name evidence="1" type="ORF">O9G_002201</name>
</gene>
<accession>A0A075AQ42</accession>
<evidence type="ECO:0000313" key="1">
    <source>
        <dbReference type="EMBL" id="EPZ32361.1"/>
    </source>
</evidence>
<dbReference type="HOGENOM" id="CLU_2470368_0_0_1"/>
<proteinExistence type="predicted"/>
<evidence type="ECO:0000313" key="2">
    <source>
        <dbReference type="Proteomes" id="UP000030755"/>
    </source>
</evidence>
<reference evidence="1 2" key="1">
    <citation type="journal article" date="2013" name="Curr. Biol.">
        <title>Shared signatures of parasitism and phylogenomics unite Cryptomycota and microsporidia.</title>
        <authorList>
            <person name="James T.Y."/>
            <person name="Pelin A."/>
            <person name="Bonen L."/>
            <person name="Ahrendt S."/>
            <person name="Sain D."/>
            <person name="Corradi N."/>
            <person name="Stajich J.E."/>
        </authorList>
    </citation>
    <scope>NUCLEOTIDE SEQUENCE [LARGE SCALE GENOMIC DNA]</scope>
    <source>
        <strain evidence="1 2">CSF55</strain>
    </source>
</reference>
<organism evidence="1 2">
    <name type="scientific">Rozella allomycis (strain CSF55)</name>
    <dbReference type="NCBI Taxonomy" id="988480"/>
    <lineage>
        <taxon>Eukaryota</taxon>
        <taxon>Fungi</taxon>
        <taxon>Fungi incertae sedis</taxon>
        <taxon>Cryptomycota</taxon>
        <taxon>Cryptomycota incertae sedis</taxon>
        <taxon>Rozella</taxon>
    </lineage>
</organism>
<protein>
    <submittedName>
        <fullName evidence="1">Uncharacterized protein</fullName>
    </submittedName>
</protein>
<keyword evidence="2" id="KW-1185">Reference proteome</keyword>
<dbReference type="EMBL" id="KE561158">
    <property type="protein sequence ID" value="EPZ32361.1"/>
    <property type="molecule type" value="Genomic_DNA"/>
</dbReference>
<dbReference type="Proteomes" id="UP000030755">
    <property type="component" value="Unassembled WGS sequence"/>
</dbReference>
<sequence>MFIIFYGVNFGVCWTTRESELVLQCSEAGISVFDDQMQKILRSHHTFEILDIDRFETSAIYRKMSVLQQLVSLIRNCTGENKESVYVL</sequence>
<dbReference type="AlphaFoldDB" id="A0A075AQ42"/>